<reference evidence="7 8" key="1">
    <citation type="submission" date="2021-06" db="EMBL/GenBank/DDBJ databases">
        <title>Chromosome-level genome assembly of the red-tail catfish (Hemibagrus wyckioides).</title>
        <authorList>
            <person name="Shao F."/>
        </authorList>
    </citation>
    <scope>NUCLEOTIDE SEQUENCE [LARGE SCALE GENOMIC DNA]</scope>
    <source>
        <strain evidence="7">EC202008001</strain>
        <tissue evidence="7">Blood</tissue>
    </source>
</reference>
<evidence type="ECO:0000256" key="5">
    <source>
        <dbReference type="ARBA" id="ARBA00023054"/>
    </source>
</evidence>
<feature type="region of interest" description="Disordered" evidence="6">
    <location>
        <begin position="204"/>
        <end position="224"/>
    </location>
</feature>
<comment type="similarity">
    <text evidence="2">Belongs to the CCDC172 family.</text>
</comment>
<dbReference type="OrthoDB" id="10055570at2759"/>
<name>A0A9D3P4E6_9TELE</name>
<evidence type="ECO:0000256" key="1">
    <source>
        <dbReference type="ARBA" id="ARBA00004496"/>
    </source>
</evidence>
<keyword evidence="4" id="KW-0963">Cytoplasm</keyword>
<evidence type="ECO:0000256" key="2">
    <source>
        <dbReference type="ARBA" id="ARBA00008975"/>
    </source>
</evidence>
<dbReference type="AlphaFoldDB" id="A0A9D3P4E6"/>
<evidence type="ECO:0000256" key="3">
    <source>
        <dbReference type="ARBA" id="ARBA00022327"/>
    </source>
</evidence>
<sequence>MSSDVSDVNLDSLYQQILLSEQQVSENTRQLHEAKSSITKAEEKIKSFTEKLERAHAELDEKAQLEAELLLQLKLIKKQEEEITKKKQDLLQQQNRLRQELEQLNREAAEEKEQFLNAIRTFNCDFNLLNKRDLIFESQIRSEMQTLQSEAEALTKEMERIEQENSQLMALQSEQQSLNAELQGLHSQLSDLERELEEAEALTESLKTEKQTAARKPLTDSTCLRGTVPPAGALNRLSDTRCEDYLPGPLRLKRFVSFLPVRN</sequence>
<proteinExistence type="inferred from homology"/>
<keyword evidence="5" id="KW-0175">Coiled coil</keyword>
<evidence type="ECO:0000313" key="7">
    <source>
        <dbReference type="EMBL" id="KAG7334448.1"/>
    </source>
</evidence>
<keyword evidence="8" id="KW-1185">Reference proteome</keyword>
<organism evidence="7 8">
    <name type="scientific">Hemibagrus wyckioides</name>
    <dbReference type="NCBI Taxonomy" id="337641"/>
    <lineage>
        <taxon>Eukaryota</taxon>
        <taxon>Metazoa</taxon>
        <taxon>Chordata</taxon>
        <taxon>Craniata</taxon>
        <taxon>Vertebrata</taxon>
        <taxon>Euteleostomi</taxon>
        <taxon>Actinopterygii</taxon>
        <taxon>Neopterygii</taxon>
        <taxon>Teleostei</taxon>
        <taxon>Ostariophysi</taxon>
        <taxon>Siluriformes</taxon>
        <taxon>Bagridae</taxon>
        <taxon>Hemibagrus</taxon>
    </lineage>
</organism>
<comment type="caution">
    <text evidence="7">The sequence shown here is derived from an EMBL/GenBank/DDBJ whole genome shotgun (WGS) entry which is preliminary data.</text>
</comment>
<accession>A0A9D3P4E6</accession>
<dbReference type="InterPro" id="IPR029618">
    <property type="entry name" value="CCDC172"/>
</dbReference>
<gene>
    <name evidence="7" type="ORF">KOW79_002855</name>
</gene>
<comment type="subcellular location">
    <subcellularLocation>
        <location evidence="1">Cytoplasm</location>
    </subcellularLocation>
</comment>
<dbReference type="EMBL" id="JAHKSW010000003">
    <property type="protein sequence ID" value="KAG7334448.1"/>
    <property type="molecule type" value="Genomic_DNA"/>
</dbReference>
<dbReference type="PANTHER" id="PTHR22419:SF2">
    <property type="entry name" value="COILED-COIL DOMAIN-CONTAINING PROTEIN 172"/>
    <property type="match status" value="1"/>
</dbReference>
<dbReference type="Proteomes" id="UP000824219">
    <property type="component" value="Linkage Group LG03"/>
</dbReference>
<evidence type="ECO:0000313" key="8">
    <source>
        <dbReference type="Proteomes" id="UP000824219"/>
    </source>
</evidence>
<dbReference type="PANTHER" id="PTHR22419">
    <property type="entry name" value="COILED-COIL DOMAIN-CONTAINING PROTEIN 172"/>
    <property type="match status" value="1"/>
</dbReference>
<evidence type="ECO:0000256" key="4">
    <source>
        <dbReference type="ARBA" id="ARBA00022490"/>
    </source>
</evidence>
<dbReference type="GO" id="GO:0005737">
    <property type="term" value="C:cytoplasm"/>
    <property type="evidence" value="ECO:0007669"/>
    <property type="project" value="UniProtKB-SubCell"/>
</dbReference>
<evidence type="ECO:0000256" key="6">
    <source>
        <dbReference type="SAM" id="MobiDB-lite"/>
    </source>
</evidence>
<protein>
    <recommendedName>
        <fullName evidence="3">Coiled-coil domain-containing protein 172</fullName>
    </recommendedName>
</protein>